<dbReference type="EMBL" id="ASPP01026897">
    <property type="protein sequence ID" value="ETO06690.1"/>
    <property type="molecule type" value="Genomic_DNA"/>
</dbReference>
<sequence>MNGQRKSYDKLEEIDLVWSNESIQQDPNIHDRLKILLKEKLRNDIYCQVIKQLNNNHKRSIYYLMMECNDFVFIHFYTISRVGKLFEKRRQRCLIALQSLMYIKHSGSKRPPILQDMTDILNKSKSVHRGFLEKSHVPSCEPLLKSFFD</sequence>
<dbReference type="Gene3D" id="1.25.40.530">
    <property type="entry name" value="MyTH4 domain"/>
    <property type="match status" value="1"/>
</dbReference>
<name>X6M132_RETFI</name>
<dbReference type="Proteomes" id="UP000023152">
    <property type="component" value="Unassembled WGS sequence"/>
</dbReference>
<proteinExistence type="predicted"/>
<reference evidence="1 2" key="1">
    <citation type="journal article" date="2013" name="Curr. Biol.">
        <title>The Genome of the Foraminiferan Reticulomyxa filosa.</title>
        <authorList>
            <person name="Glockner G."/>
            <person name="Hulsmann N."/>
            <person name="Schleicher M."/>
            <person name="Noegel A.A."/>
            <person name="Eichinger L."/>
            <person name="Gallinger C."/>
            <person name="Pawlowski J."/>
            <person name="Sierra R."/>
            <person name="Euteneuer U."/>
            <person name="Pillet L."/>
            <person name="Moustafa A."/>
            <person name="Platzer M."/>
            <person name="Groth M."/>
            <person name="Szafranski K."/>
            <person name="Schliwa M."/>
        </authorList>
    </citation>
    <scope>NUCLEOTIDE SEQUENCE [LARGE SCALE GENOMIC DNA]</scope>
</reference>
<dbReference type="InterPro" id="IPR038185">
    <property type="entry name" value="MyTH4_dom_sf"/>
</dbReference>
<comment type="caution">
    <text evidence="1">The sequence shown here is derived from an EMBL/GenBank/DDBJ whole genome shotgun (WGS) entry which is preliminary data.</text>
</comment>
<protein>
    <submittedName>
        <fullName evidence="1">Uncharacterized protein</fullName>
    </submittedName>
</protein>
<evidence type="ECO:0000313" key="1">
    <source>
        <dbReference type="EMBL" id="ETO06690.1"/>
    </source>
</evidence>
<keyword evidence="2" id="KW-1185">Reference proteome</keyword>
<dbReference type="AlphaFoldDB" id="X6M132"/>
<gene>
    <name evidence="1" type="ORF">RFI_30702</name>
</gene>
<organism evidence="1 2">
    <name type="scientific">Reticulomyxa filosa</name>
    <dbReference type="NCBI Taxonomy" id="46433"/>
    <lineage>
        <taxon>Eukaryota</taxon>
        <taxon>Sar</taxon>
        <taxon>Rhizaria</taxon>
        <taxon>Retaria</taxon>
        <taxon>Foraminifera</taxon>
        <taxon>Monothalamids</taxon>
        <taxon>Reticulomyxidae</taxon>
        <taxon>Reticulomyxa</taxon>
    </lineage>
</organism>
<evidence type="ECO:0000313" key="2">
    <source>
        <dbReference type="Proteomes" id="UP000023152"/>
    </source>
</evidence>
<accession>X6M132</accession>
<dbReference type="OrthoDB" id="6108017at2759"/>